<dbReference type="Proteomes" id="UP000266841">
    <property type="component" value="Unassembled WGS sequence"/>
</dbReference>
<reference evidence="1 2" key="1">
    <citation type="journal article" date="2012" name="Genome Biol.">
        <title>Genome and low-iron response of an oceanic diatom adapted to chronic iron limitation.</title>
        <authorList>
            <person name="Lommer M."/>
            <person name="Specht M."/>
            <person name="Roy A.S."/>
            <person name="Kraemer L."/>
            <person name="Andreson R."/>
            <person name="Gutowska M.A."/>
            <person name="Wolf J."/>
            <person name="Bergner S.V."/>
            <person name="Schilhabel M.B."/>
            <person name="Klostermeier U.C."/>
            <person name="Beiko R.G."/>
            <person name="Rosenstiel P."/>
            <person name="Hippler M."/>
            <person name="Laroche J."/>
        </authorList>
    </citation>
    <scope>NUCLEOTIDE SEQUENCE [LARGE SCALE GENOMIC DNA]</scope>
    <source>
        <strain evidence="1 2">CCMP1005</strain>
    </source>
</reference>
<dbReference type="AlphaFoldDB" id="K0RJQ0"/>
<evidence type="ECO:0000313" key="2">
    <source>
        <dbReference type="Proteomes" id="UP000266841"/>
    </source>
</evidence>
<name>K0RJQ0_THAOC</name>
<comment type="caution">
    <text evidence="1">The sequence shown here is derived from an EMBL/GenBank/DDBJ whole genome shotgun (WGS) entry which is preliminary data.</text>
</comment>
<sequence>REGHVVPDVVLTLPRPANAEPGQHDIVRLDIPVHHTSDLAGAFERLAISHPAKPEGIPARTLTHVAVGHGRYQVPGHELRHPQRQGAAVLEDVAEVRALHVAQRHVPAPRPRRRRLVPVEHPDDVGVAELGEDGHLARGRGALRLALDGDALDGDELPALPAAAQEDLAEGPAAQDPEAVVVGILGGCRE</sequence>
<organism evidence="1 2">
    <name type="scientific">Thalassiosira oceanica</name>
    <name type="common">Marine diatom</name>
    <dbReference type="NCBI Taxonomy" id="159749"/>
    <lineage>
        <taxon>Eukaryota</taxon>
        <taxon>Sar</taxon>
        <taxon>Stramenopiles</taxon>
        <taxon>Ochrophyta</taxon>
        <taxon>Bacillariophyta</taxon>
        <taxon>Coscinodiscophyceae</taxon>
        <taxon>Thalassiosirophycidae</taxon>
        <taxon>Thalassiosirales</taxon>
        <taxon>Thalassiosiraceae</taxon>
        <taxon>Thalassiosira</taxon>
    </lineage>
</organism>
<gene>
    <name evidence="1" type="ORF">THAOC_28214</name>
</gene>
<proteinExistence type="predicted"/>
<feature type="non-terminal residue" evidence="1">
    <location>
        <position position="1"/>
    </location>
</feature>
<dbReference type="EMBL" id="AGNL01039694">
    <property type="protein sequence ID" value="EJK52499.1"/>
    <property type="molecule type" value="Genomic_DNA"/>
</dbReference>
<protein>
    <submittedName>
        <fullName evidence="1">Uncharacterized protein</fullName>
    </submittedName>
</protein>
<keyword evidence="2" id="KW-1185">Reference proteome</keyword>
<evidence type="ECO:0000313" key="1">
    <source>
        <dbReference type="EMBL" id="EJK52499.1"/>
    </source>
</evidence>
<accession>K0RJQ0</accession>